<dbReference type="RefSeq" id="WP_247992773.1">
    <property type="nucleotide sequence ID" value="NZ_CP096019.1"/>
</dbReference>
<evidence type="ECO:0000313" key="4">
    <source>
        <dbReference type="EMBL" id="UPM42095.1"/>
    </source>
</evidence>
<protein>
    <recommendedName>
        <fullName evidence="6">Transmembrane glycoprotein / HTH domain protein</fullName>
    </recommendedName>
</protein>
<keyword evidence="5" id="KW-1185">Reference proteome</keyword>
<evidence type="ECO:0000313" key="5">
    <source>
        <dbReference type="Proteomes" id="UP000831768"/>
    </source>
</evidence>
<feature type="region of interest" description="Disordered" evidence="1">
    <location>
        <begin position="374"/>
        <end position="395"/>
    </location>
</feature>
<evidence type="ECO:0000256" key="1">
    <source>
        <dbReference type="SAM" id="MobiDB-lite"/>
    </source>
</evidence>
<organism evidence="4 5">
    <name type="scientific">Halocatena salina</name>
    <dbReference type="NCBI Taxonomy" id="2934340"/>
    <lineage>
        <taxon>Archaea</taxon>
        <taxon>Methanobacteriati</taxon>
        <taxon>Methanobacteriota</taxon>
        <taxon>Stenosarchaea group</taxon>
        <taxon>Halobacteria</taxon>
        <taxon>Halobacteriales</taxon>
        <taxon>Natronomonadaceae</taxon>
        <taxon>Halocatena</taxon>
    </lineage>
</organism>
<dbReference type="PROSITE" id="PS51257">
    <property type="entry name" value="PROKAR_LIPOPROTEIN"/>
    <property type="match status" value="1"/>
</dbReference>
<feature type="region of interest" description="Disordered" evidence="1">
    <location>
        <begin position="257"/>
        <end position="313"/>
    </location>
</feature>
<dbReference type="Pfam" id="PF24034">
    <property type="entry name" value="DUF7343"/>
    <property type="match status" value="1"/>
</dbReference>
<dbReference type="GeneID" id="71928175"/>
<accession>A0A8T9ZZB5</accession>
<feature type="compositionally biased region" description="Basic and acidic residues" evidence="1">
    <location>
        <begin position="266"/>
        <end position="281"/>
    </location>
</feature>
<feature type="domain" description="DUF7345" evidence="3">
    <location>
        <begin position="42"/>
        <end position="176"/>
    </location>
</feature>
<dbReference type="KEGG" id="haad:MW046_08970"/>
<proteinExistence type="predicted"/>
<dbReference type="Pfam" id="PF24036">
    <property type="entry name" value="DUF7345"/>
    <property type="match status" value="1"/>
</dbReference>
<dbReference type="Proteomes" id="UP000831768">
    <property type="component" value="Chromosome"/>
</dbReference>
<dbReference type="InterPro" id="IPR055767">
    <property type="entry name" value="DUF7343"/>
</dbReference>
<dbReference type="AlphaFoldDB" id="A0A8T9ZZB5"/>
<dbReference type="InterPro" id="IPR055769">
    <property type="entry name" value="DUF7345"/>
</dbReference>
<evidence type="ECO:0000259" key="2">
    <source>
        <dbReference type="Pfam" id="PF24034"/>
    </source>
</evidence>
<evidence type="ECO:0008006" key="6">
    <source>
        <dbReference type="Google" id="ProtNLM"/>
    </source>
</evidence>
<sequence>MRTVAIAVLLIAVSACFMGHIAVGSATTVPVSVNDSDETIVIRVLPDGNADVSVIRTVPIETQNQSAAFNKTARTYEKGGGSSFNAVDSLITFKRAARAVGNESNRSMQIVDVANDTARHGNTGIFYRNFTWTNFAVPPESNGVVSLNESFTAGDRPWLPSLTADERLVVSVSQGYELQGGTNVDRVENNAWVFKGPRTFEQFDISYRKQSYQGPNGGGNHWIGNPPVSVPTFVALVVMGSIGLFAYSRRQTLLDRLSDGVTGSPERSETDPPRSTTDHETGTAGAPVMGPVVDSDSDSDSDSDLGSTADPVDVELLSDEERVERLLQNNGGRMRQATIVTETDWSDAKVSQLLSAMDEDNRIEKLRIGRENLISLPNHGPGWDAGSDPDHAGND</sequence>
<dbReference type="EMBL" id="CP096019">
    <property type="protein sequence ID" value="UPM42095.1"/>
    <property type="molecule type" value="Genomic_DNA"/>
</dbReference>
<feature type="domain" description="DUF7343" evidence="2">
    <location>
        <begin position="316"/>
        <end position="377"/>
    </location>
</feature>
<gene>
    <name evidence="4" type="ORF">MW046_08970</name>
</gene>
<evidence type="ECO:0000259" key="3">
    <source>
        <dbReference type="Pfam" id="PF24036"/>
    </source>
</evidence>
<name>A0A8T9ZZB5_9EURY</name>
<reference evidence="4" key="1">
    <citation type="submission" date="2022-04" db="EMBL/GenBank/DDBJ databases">
        <title>Halocatena sp. nov., isolated from a salt lake.</title>
        <authorList>
            <person name="Cui H.-L."/>
        </authorList>
    </citation>
    <scope>NUCLEOTIDE SEQUENCE</scope>
    <source>
        <strain evidence="4">AD-1</strain>
    </source>
</reference>